<accession>A0A8C1SNR4</accession>
<protein>
    <recommendedName>
        <fullName evidence="1">Reverse transcriptase domain-containing protein</fullName>
    </recommendedName>
</protein>
<dbReference type="SUPFAM" id="SSF56672">
    <property type="entry name" value="DNA/RNA polymerases"/>
    <property type="match status" value="1"/>
</dbReference>
<dbReference type="Ensembl" id="ENSCCRT00015010007.1">
    <property type="protein sequence ID" value="ENSCCRP00015009641.1"/>
    <property type="gene ID" value="ENSCCRG00015004644.1"/>
</dbReference>
<organism evidence="2 3">
    <name type="scientific">Cyprinus carpio</name>
    <name type="common">Common carp</name>
    <dbReference type="NCBI Taxonomy" id="7962"/>
    <lineage>
        <taxon>Eukaryota</taxon>
        <taxon>Metazoa</taxon>
        <taxon>Chordata</taxon>
        <taxon>Craniata</taxon>
        <taxon>Vertebrata</taxon>
        <taxon>Euteleostomi</taxon>
        <taxon>Actinopterygii</taxon>
        <taxon>Neopterygii</taxon>
        <taxon>Teleostei</taxon>
        <taxon>Ostariophysi</taxon>
        <taxon>Cypriniformes</taxon>
        <taxon>Cyprinidae</taxon>
        <taxon>Cyprininae</taxon>
        <taxon>Cyprinus</taxon>
    </lineage>
</organism>
<dbReference type="Pfam" id="PF00078">
    <property type="entry name" value="RVT_1"/>
    <property type="match status" value="1"/>
</dbReference>
<sequence length="432" mass="48456">MPHSKDRVKGRNNVWFSNDLSDLLERNQAWAQARKSKLEYDWLKFRRLRNLCTVKIRNAKSAYFLSETSKNLNNPLKFWKMIKLLTEAKTDTEVPSCIVVDDKKIIDKNEILNSFNNHFIAAGSLYETLHNSVSGSPTACPVDHLLSAQLFNFKTVTVPEVRKALKDLDPKKSSGPDKLEPYFLKIAADLIATPVTYLINLSLATNQVPAIWKSANVLSLHKGGDPANINNYRPISKLSVLTKLMESVISMQLKDYLINNNILNEFQSGFRKQHSTITAVSKVVNDLVKILDNKQGCAALFIDLSKAFDTVDHKILLQRLTLIGLSEHAVGWFNSYLTGRTQRLQVDGLASASLNILKGVPQGSILGPLLFNIYINNLCNNINNTNYHFYADDTVLYCSGSTLGQAITNLQSAFYILQHNLATLKLVLNSKN</sequence>
<dbReference type="Proteomes" id="UP000694700">
    <property type="component" value="Unplaced"/>
</dbReference>
<evidence type="ECO:0000259" key="1">
    <source>
        <dbReference type="PROSITE" id="PS50878"/>
    </source>
</evidence>
<evidence type="ECO:0000313" key="3">
    <source>
        <dbReference type="Proteomes" id="UP000694700"/>
    </source>
</evidence>
<dbReference type="PANTHER" id="PTHR33332">
    <property type="entry name" value="REVERSE TRANSCRIPTASE DOMAIN-CONTAINING PROTEIN"/>
    <property type="match status" value="1"/>
</dbReference>
<proteinExistence type="predicted"/>
<dbReference type="CDD" id="cd01650">
    <property type="entry name" value="RT_nLTR_like"/>
    <property type="match status" value="1"/>
</dbReference>
<dbReference type="InterPro" id="IPR000477">
    <property type="entry name" value="RT_dom"/>
</dbReference>
<dbReference type="InterPro" id="IPR043502">
    <property type="entry name" value="DNA/RNA_pol_sf"/>
</dbReference>
<dbReference type="AlphaFoldDB" id="A0A8C1SNR4"/>
<feature type="domain" description="Reverse transcriptase" evidence="1">
    <location>
        <begin position="201"/>
        <end position="432"/>
    </location>
</feature>
<reference evidence="2" key="1">
    <citation type="submission" date="2025-08" db="UniProtKB">
        <authorList>
            <consortium name="Ensembl"/>
        </authorList>
    </citation>
    <scope>IDENTIFICATION</scope>
</reference>
<dbReference type="PROSITE" id="PS50878">
    <property type="entry name" value="RT_POL"/>
    <property type="match status" value="1"/>
</dbReference>
<name>A0A8C1SNR4_CYPCA</name>
<evidence type="ECO:0000313" key="2">
    <source>
        <dbReference type="Ensembl" id="ENSCCRP00015009641.1"/>
    </source>
</evidence>